<evidence type="ECO:0000256" key="3">
    <source>
        <dbReference type="ARBA" id="ARBA00023027"/>
    </source>
</evidence>
<keyword evidence="3" id="KW-0520">NAD</keyword>
<dbReference type="InterPro" id="IPR029035">
    <property type="entry name" value="DHS-like_NAD/FAD-binding_dom"/>
</dbReference>
<dbReference type="InterPro" id="IPR026590">
    <property type="entry name" value="Ssirtuin_cat_dom"/>
</dbReference>
<protein>
    <recommendedName>
        <fullName evidence="1">protein acetyllysine N-acetyltransferase</fullName>
        <ecNumber evidence="1">2.3.1.286</ecNumber>
    </recommendedName>
</protein>
<dbReference type="InterPro" id="IPR003000">
    <property type="entry name" value="Sirtuin"/>
</dbReference>
<organism evidence="6 7">
    <name type="scientific">Lacticaseibacillus pabuli</name>
    <dbReference type="NCBI Taxonomy" id="3025672"/>
    <lineage>
        <taxon>Bacteria</taxon>
        <taxon>Bacillati</taxon>
        <taxon>Bacillota</taxon>
        <taxon>Bacilli</taxon>
        <taxon>Lactobacillales</taxon>
        <taxon>Lactobacillaceae</taxon>
        <taxon>Lacticaseibacillus</taxon>
    </lineage>
</organism>
<dbReference type="SUPFAM" id="SSF52467">
    <property type="entry name" value="DHS-like NAD/FAD-binding domain"/>
    <property type="match status" value="1"/>
</dbReference>
<dbReference type="PANTHER" id="PTHR11085:SF4">
    <property type="entry name" value="NAD-DEPENDENT PROTEIN DEACYLASE"/>
    <property type="match status" value="1"/>
</dbReference>
<dbReference type="InterPro" id="IPR050134">
    <property type="entry name" value="NAD-dep_sirtuin_deacylases"/>
</dbReference>
<dbReference type="Pfam" id="PF02146">
    <property type="entry name" value="SIR2"/>
    <property type="match status" value="1"/>
</dbReference>
<feature type="domain" description="Deacetylase sirtuin-type" evidence="5">
    <location>
        <begin position="2"/>
        <end position="232"/>
    </location>
</feature>
<name>A0ABY7WVU3_9LACO</name>
<sequence length="232" mass="24827">MAANLNDQIEQLHAMISAGKDVVALTGAGISVPIGIPDLAHMPREASSVLASESELERNPAQFYATLHRIFLDPIVQKGPTVSHRALAALEQAGAIDGVVTTNVDYLHEIAGSYTVADVWNSFNVNYCIKCGRTYPLSAMTASAIPTCPIDGGYLSPAPAHNHIAQSQPDLDLAGKLMRQADMVIVIGATGYYSNINRTARVAQINPAVTGFDRRSELNIHAPSDEVFRTFG</sequence>
<evidence type="ECO:0000313" key="7">
    <source>
        <dbReference type="Proteomes" id="UP001220377"/>
    </source>
</evidence>
<reference evidence="6 7" key="1">
    <citation type="submission" date="2023-02" db="EMBL/GenBank/DDBJ databases">
        <title>Genome sequence of Lacticaseibacillus sp. KACC 23028.</title>
        <authorList>
            <person name="Kim S."/>
            <person name="Heo J."/>
            <person name="Kwon S.-W."/>
        </authorList>
    </citation>
    <scope>NUCLEOTIDE SEQUENCE [LARGE SCALE GENOMIC DNA]</scope>
    <source>
        <strain evidence="6 7">KACC 23028</strain>
    </source>
</reference>
<evidence type="ECO:0000256" key="4">
    <source>
        <dbReference type="PROSITE-ProRule" id="PRU00236"/>
    </source>
</evidence>
<evidence type="ECO:0000256" key="2">
    <source>
        <dbReference type="ARBA" id="ARBA00022679"/>
    </source>
</evidence>
<keyword evidence="7" id="KW-1185">Reference proteome</keyword>
<evidence type="ECO:0000313" key="6">
    <source>
        <dbReference type="EMBL" id="WDF83270.1"/>
    </source>
</evidence>
<dbReference type="RefSeq" id="WP_274261321.1">
    <property type="nucleotide sequence ID" value="NZ_CP117884.1"/>
</dbReference>
<gene>
    <name evidence="6" type="ORF">PQ472_03260</name>
</gene>
<dbReference type="PROSITE" id="PS50305">
    <property type="entry name" value="SIRTUIN"/>
    <property type="match status" value="1"/>
</dbReference>
<dbReference type="EMBL" id="CP117884">
    <property type="protein sequence ID" value="WDF83270.1"/>
    <property type="molecule type" value="Genomic_DNA"/>
</dbReference>
<keyword evidence="2" id="KW-0808">Transferase</keyword>
<dbReference type="Proteomes" id="UP001220377">
    <property type="component" value="Chromosome"/>
</dbReference>
<accession>A0ABY7WVU3</accession>
<dbReference type="Gene3D" id="3.40.50.1220">
    <property type="entry name" value="TPP-binding domain"/>
    <property type="match status" value="1"/>
</dbReference>
<evidence type="ECO:0000256" key="1">
    <source>
        <dbReference type="ARBA" id="ARBA00012928"/>
    </source>
</evidence>
<dbReference type="EC" id="2.3.1.286" evidence="1"/>
<proteinExistence type="predicted"/>
<evidence type="ECO:0000259" key="5">
    <source>
        <dbReference type="PROSITE" id="PS50305"/>
    </source>
</evidence>
<comment type="caution">
    <text evidence="4">Lacks conserved residue(s) required for the propagation of feature annotation.</text>
</comment>
<dbReference type="PANTHER" id="PTHR11085">
    <property type="entry name" value="NAD-DEPENDENT PROTEIN DEACYLASE SIRTUIN-5, MITOCHONDRIAL-RELATED"/>
    <property type="match status" value="1"/>
</dbReference>
<dbReference type="InterPro" id="IPR026591">
    <property type="entry name" value="Sirtuin_cat_small_dom_sf"/>
</dbReference>
<dbReference type="Gene3D" id="3.30.1600.10">
    <property type="entry name" value="SIR2/SIRT2 'Small Domain"/>
    <property type="match status" value="1"/>
</dbReference>